<gene>
    <name evidence="2" type="ORF">B0T26DRAFT_370402</name>
</gene>
<feature type="chain" id="PRO_5041261773" description="Secreted protein" evidence="1">
    <location>
        <begin position="25"/>
        <end position="85"/>
    </location>
</feature>
<comment type="caution">
    <text evidence="2">The sequence shown here is derived from an EMBL/GenBank/DDBJ whole genome shotgun (WGS) entry which is preliminary data.</text>
</comment>
<name>A0AA40DSD6_9PEZI</name>
<dbReference type="RefSeq" id="XP_060295073.1">
    <property type="nucleotide sequence ID" value="XM_060434666.1"/>
</dbReference>
<sequence>MARPKPMAGLRLLRLILVIWTALACDSSGVVPDLAPLRFSRFSHFLLECGLEGARQRICSLLRDLLRHLIVTCSHALLILVPVLW</sequence>
<dbReference type="Proteomes" id="UP001172101">
    <property type="component" value="Unassembled WGS sequence"/>
</dbReference>
<feature type="signal peptide" evidence="1">
    <location>
        <begin position="1"/>
        <end position="24"/>
    </location>
</feature>
<evidence type="ECO:0000256" key="1">
    <source>
        <dbReference type="SAM" id="SignalP"/>
    </source>
</evidence>
<organism evidence="2 3">
    <name type="scientific">Lasiosphaeria miniovina</name>
    <dbReference type="NCBI Taxonomy" id="1954250"/>
    <lineage>
        <taxon>Eukaryota</taxon>
        <taxon>Fungi</taxon>
        <taxon>Dikarya</taxon>
        <taxon>Ascomycota</taxon>
        <taxon>Pezizomycotina</taxon>
        <taxon>Sordariomycetes</taxon>
        <taxon>Sordariomycetidae</taxon>
        <taxon>Sordariales</taxon>
        <taxon>Lasiosphaeriaceae</taxon>
        <taxon>Lasiosphaeria</taxon>
    </lineage>
</organism>
<dbReference type="AlphaFoldDB" id="A0AA40DSD6"/>
<dbReference type="GeneID" id="85317936"/>
<dbReference type="EMBL" id="JAUIRO010000005">
    <property type="protein sequence ID" value="KAK0713750.1"/>
    <property type="molecule type" value="Genomic_DNA"/>
</dbReference>
<evidence type="ECO:0000313" key="2">
    <source>
        <dbReference type="EMBL" id="KAK0713750.1"/>
    </source>
</evidence>
<proteinExistence type="predicted"/>
<dbReference type="PROSITE" id="PS51257">
    <property type="entry name" value="PROKAR_LIPOPROTEIN"/>
    <property type="match status" value="1"/>
</dbReference>
<keyword evidence="1" id="KW-0732">Signal</keyword>
<reference evidence="2" key="1">
    <citation type="submission" date="2023-06" db="EMBL/GenBank/DDBJ databases">
        <title>Genome-scale phylogeny and comparative genomics of the fungal order Sordariales.</title>
        <authorList>
            <consortium name="Lawrence Berkeley National Laboratory"/>
            <person name="Hensen N."/>
            <person name="Bonometti L."/>
            <person name="Westerberg I."/>
            <person name="Brannstrom I.O."/>
            <person name="Guillou S."/>
            <person name="Cros-Aarteil S."/>
            <person name="Calhoun S."/>
            <person name="Haridas S."/>
            <person name="Kuo A."/>
            <person name="Mondo S."/>
            <person name="Pangilinan J."/>
            <person name="Riley R."/>
            <person name="LaButti K."/>
            <person name="Andreopoulos B."/>
            <person name="Lipzen A."/>
            <person name="Chen C."/>
            <person name="Yanf M."/>
            <person name="Daum C."/>
            <person name="Ng V."/>
            <person name="Clum A."/>
            <person name="Steindorff A."/>
            <person name="Ohm R."/>
            <person name="Martin F."/>
            <person name="Silar P."/>
            <person name="Natvig D."/>
            <person name="Lalanne C."/>
            <person name="Gautier V."/>
            <person name="Ament-velasquez S.L."/>
            <person name="Kruys A."/>
            <person name="Hutchinson M.I."/>
            <person name="Powell A.J."/>
            <person name="Barry K."/>
            <person name="Miller A.N."/>
            <person name="Grigoriev I.V."/>
            <person name="Debuchy R."/>
            <person name="Gladieux P."/>
            <person name="Thoren M.H."/>
            <person name="Johannesson H."/>
        </authorList>
    </citation>
    <scope>NUCLEOTIDE SEQUENCE</scope>
    <source>
        <strain evidence="2">SMH2392-1A</strain>
    </source>
</reference>
<accession>A0AA40DSD6</accession>
<evidence type="ECO:0000313" key="3">
    <source>
        <dbReference type="Proteomes" id="UP001172101"/>
    </source>
</evidence>
<evidence type="ECO:0008006" key="4">
    <source>
        <dbReference type="Google" id="ProtNLM"/>
    </source>
</evidence>
<keyword evidence="3" id="KW-1185">Reference proteome</keyword>
<protein>
    <recommendedName>
        <fullName evidence="4">Secreted protein</fullName>
    </recommendedName>
</protein>